<name>A0A072VR96_MEDTR</name>
<evidence type="ECO:0000313" key="2">
    <source>
        <dbReference type="EnsemblPlants" id="KEH44524"/>
    </source>
</evidence>
<protein>
    <submittedName>
        <fullName evidence="1 2">Uncharacterized protein</fullName>
    </submittedName>
</protein>
<dbReference type="HOGENOM" id="CLU_2658162_0_0_1"/>
<dbReference type="Proteomes" id="UP000002051">
    <property type="component" value="Unassembled WGS sequence"/>
</dbReference>
<keyword evidence="3" id="KW-1185">Reference proteome</keyword>
<reference evidence="1 3" key="1">
    <citation type="journal article" date="2011" name="Nature">
        <title>The Medicago genome provides insight into the evolution of rhizobial symbioses.</title>
        <authorList>
            <person name="Young N.D."/>
            <person name="Debelle F."/>
            <person name="Oldroyd G.E."/>
            <person name="Geurts R."/>
            <person name="Cannon S.B."/>
            <person name="Udvardi M.K."/>
            <person name="Benedito V.A."/>
            <person name="Mayer K.F."/>
            <person name="Gouzy J."/>
            <person name="Schoof H."/>
            <person name="Van de Peer Y."/>
            <person name="Proost S."/>
            <person name="Cook D.R."/>
            <person name="Meyers B.C."/>
            <person name="Spannagl M."/>
            <person name="Cheung F."/>
            <person name="De Mita S."/>
            <person name="Krishnakumar V."/>
            <person name="Gundlach H."/>
            <person name="Zhou S."/>
            <person name="Mudge J."/>
            <person name="Bharti A.K."/>
            <person name="Murray J.D."/>
            <person name="Naoumkina M.A."/>
            <person name="Rosen B."/>
            <person name="Silverstein K.A."/>
            <person name="Tang H."/>
            <person name="Rombauts S."/>
            <person name="Zhao P.X."/>
            <person name="Zhou P."/>
            <person name="Barbe V."/>
            <person name="Bardou P."/>
            <person name="Bechner M."/>
            <person name="Bellec A."/>
            <person name="Berger A."/>
            <person name="Berges H."/>
            <person name="Bidwell S."/>
            <person name="Bisseling T."/>
            <person name="Choisne N."/>
            <person name="Couloux A."/>
            <person name="Denny R."/>
            <person name="Deshpande S."/>
            <person name="Dai X."/>
            <person name="Doyle J.J."/>
            <person name="Dudez A.M."/>
            <person name="Farmer A.D."/>
            <person name="Fouteau S."/>
            <person name="Franken C."/>
            <person name="Gibelin C."/>
            <person name="Gish J."/>
            <person name="Goldstein S."/>
            <person name="Gonzalez A.J."/>
            <person name="Green P.J."/>
            <person name="Hallab A."/>
            <person name="Hartog M."/>
            <person name="Hua A."/>
            <person name="Humphray S.J."/>
            <person name="Jeong D.H."/>
            <person name="Jing Y."/>
            <person name="Jocker A."/>
            <person name="Kenton S.M."/>
            <person name="Kim D.J."/>
            <person name="Klee K."/>
            <person name="Lai H."/>
            <person name="Lang C."/>
            <person name="Lin S."/>
            <person name="Macmil S.L."/>
            <person name="Magdelenat G."/>
            <person name="Matthews L."/>
            <person name="McCorrison J."/>
            <person name="Monaghan E.L."/>
            <person name="Mun J.H."/>
            <person name="Najar F.Z."/>
            <person name="Nicholson C."/>
            <person name="Noirot C."/>
            <person name="O'Bleness M."/>
            <person name="Paule C.R."/>
            <person name="Poulain J."/>
            <person name="Prion F."/>
            <person name="Qin B."/>
            <person name="Qu C."/>
            <person name="Retzel E.F."/>
            <person name="Riddle C."/>
            <person name="Sallet E."/>
            <person name="Samain S."/>
            <person name="Samson N."/>
            <person name="Sanders I."/>
            <person name="Saurat O."/>
            <person name="Scarpelli C."/>
            <person name="Schiex T."/>
            <person name="Segurens B."/>
            <person name="Severin A.J."/>
            <person name="Sherrier D.J."/>
            <person name="Shi R."/>
            <person name="Sims S."/>
            <person name="Singer S.R."/>
            <person name="Sinharoy S."/>
            <person name="Sterck L."/>
            <person name="Viollet A."/>
            <person name="Wang B.B."/>
            <person name="Wang K."/>
            <person name="Wang M."/>
            <person name="Wang X."/>
            <person name="Warfsmann J."/>
            <person name="Weissenbach J."/>
            <person name="White D.D."/>
            <person name="White J.D."/>
            <person name="Wiley G.B."/>
            <person name="Wincker P."/>
            <person name="Xing Y."/>
            <person name="Yang L."/>
            <person name="Yao Z."/>
            <person name="Ying F."/>
            <person name="Zhai J."/>
            <person name="Zhou L."/>
            <person name="Zuber A."/>
            <person name="Denarie J."/>
            <person name="Dixon R.A."/>
            <person name="May G.D."/>
            <person name="Schwartz D.C."/>
            <person name="Rogers J."/>
            <person name="Quetier F."/>
            <person name="Town C.D."/>
            <person name="Roe B.A."/>
        </authorList>
    </citation>
    <scope>NUCLEOTIDE SEQUENCE [LARGE SCALE GENOMIC DNA]</scope>
    <source>
        <strain evidence="1">A17</strain>
        <strain evidence="2 3">cv. Jemalong A17</strain>
    </source>
</reference>
<reference evidence="1 3" key="2">
    <citation type="journal article" date="2014" name="BMC Genomics">
        <title>An improved genome release (version Mt4.0) for the model legume Medicago truncatula.</title>
        <authorList>
            <person name="Tang H."/>
            <person name="Krishnakumar V."/>
            <person name="Bidwell S."/>
            <person name="Rosen B."/>
            <person name="Chan A."/>
            <person name="Zhou S."/>
            <person name="Gentzbittel L."/>
            <person name="Childs K.L."/>
            <person name="Yandell M."/>
            <person name="Gundlach H."/>
            <person name="Mayer K.F."/>
            <person name="Schwartz D.C."/>
            <person name="Town C.D."/>
        </authorList>
    </citation>
    <scope>GENOME REANNOTATION</scope>
    <source>
        <strain evidence="1">A17</strain>
        <strain evidence="2 3">cv. Jemalong A17</strain>
    </source>
</reference>
<reference evidence="2" key="3">
    <citation type="submission" date="2015-04" db="UniProtKB">
        <authorList>
            <consortium name="EnsemblPlants"/>
        </authorList>
    </citation>
    <scope>IDENTIFICATION</scope>
    <source>
        <strain evidence="2">cv. Jemalong A17</strain>
    </source>
</reference>
<evidence type="ECO:0000313" key="1">
    <source>
        <dbReference type="EMBL" id="KEH44524.1"/>
    </source>
</evidence>
<evidence type="ECO:0000313" key="3">
    <source>
        <dbReference type="Proteomes" id="UP000002051"/>
    </source>
</evidence>
<organism evidence="1 3">
    <name type="scientific">Medicago truncatula</name>
    <name type="common">Barrel medic</name>
    <name type="synonym">Medicago tribuloides</name>
    <dbReference type="NCBI Taxonomy" id="3880"/>
    <lineage>
        <taxon>Eukaryota</taxon>
        <taxon>Viridiplantae</taxon>
        <taxon>Streptophyta</taxon>
        <taxon>Embryophyta</taxon>
        <taxon>Tracheophyta</taxon>
        <taxon>Spermatophyta</taxon>
        <taxon>Magnoliopsida</taxon>
        <taxon>eudicotyledons</taxon>
        <taxon>Gunneridae</taxon>
        <taxon>Pentapetalae</taxon>
        <taxon>rosids</taxon>
        <taxon>fabids</taxon>
        <taxon>Fabales</taxon>
        <taxon>Fabaceae</taxon>
        <taxon>Papilionoideae</taxon>
        <taxon>50 kb inversion clade</taxon>
        <taxon>NPAAA clade</taxon>
        <taxon>Hologalegina</taxon>
        <taxon>IRL clade</taxon>
        <taxon>Trifolieae</taxon>
        <taxon>Medicago</taxon>
    </lineage>
</organism>
<dbReference type="EMBL" id="CM001217">
    <property type="protein sequence ID" value="KEH44524.1"/>
    <property type="molecule type" value="Genomic_DNA"/>
</dbReference>
<sequence>MATQDETHIVHKGLAGVLLGEKNLPTTFSYLNKKEIMEKAHHALILSSGDKPMRQMLVVSKLLKWEGEMLVSENRI</sequence>
<accession>A0A072VR96</accession>
<gene>
    <name evidence="1" type="ordered locus">MTR_1g115825</name>
</gene>
<proteinExistence type="predicted"/>
<dbReference type="EnsemblPlants" id="KEH44524">
    <property type="protein sequence ID" value="KEH44524"/>
    <property type="gene ID" value="MTR_1g115825"/>
</dbReference>
<dbReference type="AlphaFoldDB" id="A0A072VR96"/>